<name>A0AA87NRV0_TREMD</name>
<dbReference type="Gene3D" id="3.60.15.10">
    <property type="entry name" value="Ribonuclease Z/Hydroxyacylglutathione hydrolase-like"/>
    <property type="match status" value="1"/>
</dbReference>
<accession>A0AA87NRV0</accession>
<sequence>MKLMYLFDNKIKPYLSRGKKYCNPAHTGVLPDGISCIKESDVNIWFYTKDGVSIAVDSGHLNFPDIQARFDKIGINPNNIRHVFITHADVDHCGGIDSTGTNIFPNAQVYLGSQEEAYLNRSVYRIKKFGIKIKNCVQLDKGYRKLEDREIVTAGTIKVQAFHIPGHTIGHMCYIVDDFILFSGDCLAVNDDGGYSFFDFFTQYPDMNKRSLIKLKNIVKDSHIKYVCTGHSGIRTNIEKVFSHIDKSATFSKKHPFDEKAPWDFRDS</sequence>
<dbReference type="PANTHER" id="PTHR42951">
    <property type="entry name" value="METALLO-BETA-LACTAMASE DOMAIN-CONTAINING"/>
    <property type="match status" value="1"/>
</dbReference>
<evidence type="ECO:0000259" key="1">
    <source>
        <dbReference type="SMART" id="SM00849"/>
    </source>
</evidence>
<organism evidence="2 3">
    <name type="scientific">Treponema medium ATCC 700293</name>
    <dbReference type="NCBI Taxonomy" id="1125700"/>
    <lineage>
        <taxon>Bacteria</taxon>
        <taxon>Pseudomonadati</taxon>
        <taxon>Spirochaetota</taxon>
        <taxon>Spirochaetia</taxon>
        <taxon>Spirochaetales</taxon>
        <taxon>Treponemataceae</taxon>
        <taxon>Treponema</taxon>
    </lineage>
</organism>
<evidence type="ECO:0000313" key="3">
    <source>
        <dbReference type="Proteomes" id="UP000014634"/>
    </source>
</evidence>
<dbReference type="Pfam" id="PF00753">
    <property type="entry name" value="Lactamase_B"/>
    <property type="match status" value="1"/>
</dbReference>
<comment type="caution">
    <text evidence="2">The sequence shown here is derived from an EMBL/GenBank/DDBJ whole genome shotgun (WGS) entry which is preliminary data.</text>
</comment>
<dbReference type="InterPro" id="IPR036866">
    <property type="entry name" value="RibonucZ/Hydroxyglut_hydro"/>
</dbReference>
<dbReference type="Proteomes" id="UP000014634">
    <property type="component" value="Unassembled WGS sequence"/>
</dbReference>
<dbReference type="EMBL" id="ATFE01000003">
    <property type="protein sequence ID" value="EPF29596.1"/>
    <property type="molecule type" value="Genomic_DNA"/>
</dbReference>
<dbReference type="SUPFAM" id="SSF56281">
    <property type="entry name" value="Metallo-hydrolase/oxidoreductase"/>
    <property type="match status" value="1"/>
</dbReference>
<dbReference type="RefSeq" id="WP_016522295.1">
    <property type="nucleotide sequence ID" value="NZ_KE332517.1"/>
</dbReference>
<dbReference type="InterPro" id="IPR050855">
    <property type="entry name" value="NDM-1-like"/>
</dbReference>
<dbReference type="AlphaFoldDB" id="A0AA87NRV0"/>
<gene>
    <name evidence="2" type="ORF">HMPREF9195_00297</name>
</gene>
<dbReference type="SMART" id="SM00849">
    <property type="entry name" value="Lactamase_B"/>
    <property type="match status" value="1"/>
</dbReference>
<dbReference type="InterPro" id="IPR001279">
    <property type="entry name" value="Metallo-B-lactamas"/>
</dbReference>
<reference evidence="2 3" key="1">
    <citation type="submission" date="2013-04" db="EMBL/GenBank/DDBJ databases">
        <title>The Genome Sequence of Treponema medium ATCC 700293.</title>
        <authorList>
            <consortium name="The Broad Institute Genomics Platform"/>
            <person name="Earl A."/>
            <person name="Ward D."/>
            <person name="Feldgarden M."/>
            <person name="Gevers D."/>
            <person name="Leonetti C."/>
            <person name="Blanton J.M."/>
            <person name="Dewhirst F.E."/>
            <person name="Izard J."/>
            <person name="Walker B."/>
            <person name="Young S."/>
            <person name="Zeng Q."/>
            <person name="Gargeya S."/>
            <person name="Fitzgerald M."/>
            <person name="Haas B."/>
            <person name="Abouelleil A."/>
            <person name="Allen A.W."/>
            <person name="Alvarado L."/>
            <person name="Arachchi H.M."/>
            <person name="Berlin A.M."/>
            <person name="Chapman S.B."/>
            <person name="Gainer-Dewar J."/>
            <person name="Goldberg J."/>
            <person name="Griggs A."/>
            <person name="Gujja S."/>
            <person name="Hansen M."/>
            <person name="Howarth C."/>
            <person name="Imamovic A."/>
            <person name="Ireland A."/>
            <person name="Larimer J."/>
            <person name="McCowan C."/>
            <person name="Murphy C."/>
            <person name="Pearson M."/>
            <person name="Poon T.W."/>
            <person name="Priest M."/>
            <person name="Roberts A."/>
            <person name="Saif S."/>
            <person name="Shea T."/>
            <person name="Sisk P."/>
            <person name="Sykes S."/>
            <person name="Wortman J."/>
            <person name="Nusbaum C."/>
            <person name="Birren B."/>
        </authorList>
    </citation>
    <scope>NUCLEOTIDE SEQUENCE [LARGE SCALE GENOMIC DNA]</scope>
    <source>
        <strain evidence="2 3">ATCC 700293</strain>
    </source>
</reference>
<protein>
    <recommendedName>
        <fullName evidence="1">Metallo-beta-lactamase domain-containing protein</fullName>
    </recommendedName>
</protein>
<feature type="domain" description="Metallo-beta-lactamase" evidence="1">
    <location>
        <begin position="41"/>
        <end position="231"/>
    </location>
</feature>
<proteinExistence type="predicted"/>
<evidence type="ECO:0000313" key="2">
    <source>
        <dbReference type="EMBL" id="EPF29596.1"/>
    </source>
</evidence>